<keyword evidence="2" id="KW-1185">Reference proteome</keyword>
<dbReference type="InterPro" id="IPR045500">
    <property type="entry name" value="DUF6491"/>
</dbReference>
<accession>A0A239PJX5</accession>
<protein>
    <submittedName>
        <fullName evidence="1">Uncharacterized protein</fullName>
    </submittedName>
</protein>
<sequence length="167" mass="18383">MSNFIKRRRLARQGARDAWLLGLAASAAFLAAGSLMGARAGEENAEEAPEAREGTDLRLGAEVDRICFGRNINGWKPVKGEDDVVLLERGVDDWYRVELTGACEERLFRFAQAIGIESRPSGGCVTHGDVIIVEDTGNFARRCFIRRIYEWNDKAPAPEEASPGEDA</sequence>
<organism evidence="1 2">
    <name type="scientific">Amphiplicatus metriothermophilus</name>
    <dbReference type="NCBI Taxonomy" id="1519374"/>
    <lineage>
        <taxon>Bacteria</taxon>
        <taxon>Pseudomonadati</taxon>
        <taxon>Pseudomonadota</taxon>
        <taxon>Alphaproteobacteria</taxon>
        <taxon>Parvularculales</taxon>
        <taxon>Parvularculaceae</taxon>
        <taxon>Amphiplicatus</taxon>
    </lineage>
</organism>
<proteinExistence type="predicted"/>
<dbReference type="Proteomes" id="UP000198346">
    <property type="component" value="Unassembled WGS sequence"/>
</dbReference>
<gene>
    <name evidence="1" type="ORF">SAMN06297382_0125</name>
</gene>
<dbReference type="RefSeq" id="WP_089410660.1">
    <property type="nucleotide sequence ID" value="NZ_FZQA01000001.1"/>
</dbReference>
<evidence type="ECO:0000313" key="2">
    <source>
        <dbReference type="Proteomes" id="UP000198346"/>
    </source>
</evidence>
<dbReference type="EMBL" id="FZQA01000001">
    <property type="protein sequence ID" value="SNT67633.1"/>
    <property type="molecule type" value="Genomic_DNA"/>
</dbReference>
<dbReference type="OrthoDB" id="6400990at2"/>
<name>A0A239PJX5_9PROT</name>
<evidence type="ECO:0000313" key="1">
    <source>
        <dbReference type="EMBL" id="SNT67633.1"/>
    </source>
</evidence>
<reference evidence="1 2" key="1">
    <citation type="submission" date="2017-07" db="EMBL/GenBank/DDBJ databases">
        <authorList>
            <person name="Sun Z.S."/>
            <person name="Albrecht U."/>
            <person name="Echele G."/>
            <person name="Lee C.C."/>
        </authorList>
    </citation>
    <scope>NUCLEOTIDE SEQUENCE [LARGE SCALE GENOMIC DNA]</scope>
    <source>
        <strain evidence="1 2">CGMCC 1.12710</strain>
    </source>
</reference>
<dbReference type="AlphaFoldDB" id="A0A239PJX5"/>
<dbReference type="Pfam" id="PF20101">
    <property type="entry name" value="DUF6491"/>
    <property type="match status" value="1"/>
</dbReference>